<evidence type="ECO:0000313" key="10">
    <source>
        <dbReference type="EMBL" id="KAL1642809.1"/>
    </source>
</evidence>
<evidence type="ECO:0000259" key="9">
    <source>
        <dbReference type="PROSITE" id="PS50862"/>
    </source>
</evidence>
<dbReference type="Pfam" id="PF01336">
    <property type="entry name" value="tRNA_anti-codon"/>
    <property type="match status" value="1"/>
</dbReference>
<evidence type="ECO:0000256" key="6">
    <source>
        <dbReference type="ARBA" id="ARBA00022917"/>
    </source>
</evidence>
<keyword evidence="3" id="KW-0436">Ligase</keyword>
<dbReference type="Gene3D" id="3.30.930.10">
    <property type="entry name" value="Bira Bifunctional Protein, Domain 2"/>
    <property type="match status" value="1"/>
</dbReference>
<dbReference type="PANTHER" id="PTHR22594">
    <property type="entry name" value="ASPARTYL/LYSYL-TRNA SYNTHETASE"/>
    <property type="match status" value="1"/>
</dbReference>
<dbReference type="InterPro" id="IPR012340">
    <property type="entry name" value="NA-bd_OB-fold"/>
</dbReference>
<evidence type="ECO:0000256" key="5">
    <source>
        <dbReference type="ARBA" id="ARBA00022840"/>
    </source>
</evidence>
<keyword evidence="11" id="KW-1185">Reference proteome</keyword>
<organism evidence="10 11">
    <name type="scientific">Diplodia intermedia</name>
    <dbReference type="NCBI Taxonomy" id="856260"/>
    <lineage>
        <taxon>Eukaryota</taxon>
        <taxon>Fungi</taxon>
        <taxon>Dikarya</taxon>
        <taxon>Ascomycota</taxon>
        <taxon>Pezizomycotina</taxon>
        <taxon>Dothideomycetes</taxon>
        <taxon>Dothideomycetes incertae sedis</taxon>
        <taxon>Botryosphaeriales</taxon>
        <taxon>Botryosphaeriaceae</taxon>
        <taxon>Diplodia</taxon>
    </lineage>
</organism>
<evidence type="ECO:0000256" key="7">
    <source>
        <dbReference type="ARBA" id="ARBA00023146"/>
    </source>
</evidence>
<dbReference type="InterPro" id="IPR004522">
    <property type="entry name" value="Asn-tRNA-ligase"/>
</dbReference>
<gene>
    <name evidence="10" type="primary">SLM5</name>
    <name evidence="10" type="ORF">SLS58_005314</name>
</gene>
<evidence type="ECO:0000256" key="8">
    <source>
        <dbReference type="SAM" id="MobiDB-lite"/>
    </source>
</evidence>
<evidence type="ECO:0000313" key="11">
    <source>
        <dbReference type="Proteomes" id="UP001521184"/>
    </source>
</evidence>
<dbReference type="Pfam" id="PF00152">
    <property type="entry name" value="tRNA-synt_2"/>
    <property type="match status" value="1"/>
</dbReference>
<evidence type="ECO:0000256" key="3">
    <source>
        <dbReference type="ARBA" id="ARBA00022598"/>
    </source>
</evidence>
<protein>
    <recommendedName>
        <fullName evidence="2">asparagine--tRNA ligase</fullName>
        <ecNumber evidence="2">6.1.1.22</ecNumber>
    </recommendedName>
</protein>
<dbReference type="CDD" id="cd04318">
    <property type="entry name" value="EcAsnRS_like_N"/>
    <property type="match status" value="1"/>
</dbReference>
<feature type="domain" description="Aminoacyl-transfer RNA synthetases class-II family profile" evidence="9">
    <location>
        <begin position="173"/>
        <end position="542"/>
    </location>
</feature>
<keyword evidence="7" id="KW-0030">Aminoacyl-tRNA synthetase</keyword>
<dbReference type="EMBL" id="JAKEKT020000031">
    <property type="protein sequence ID" value="KAL1642809.1"/>
    <property type="molecule type" value="Genomic_DNA"/>
</dbReference>
<dbReference type="InterPro" id="IPR006195">
    <property type="entry name" value="aa-tRNA-synth_II"/>
</dbReference>
<evidence type="ECO:0000256" key="2">
    <source>
        <dbReference type="ARBA" id="ARBA00012816"/>
    </source>
</evidence>
<evidence type="ECO:0000256" key="1">
    <source>
        <dbReference type="ARBA" id="ARBA00008226"/>
    </source>
</evidence>
<dbReference type="PANTHER" id="PTHR22594:SF34">
    <property type="entry name" value="ASPARAGINE--TRNA LIGASE, MITOCHONDRIAL-RELATED"/>
    <property type="match status" value="1"/>
</dbReference>
<feature type="region of interest" description="Disordered" evidence="8">
    <location>
        <begin position="466"/>
        <end position="492"/>
    </location>
</feature>
<dbReference type="InterPro" id="IPR004364">
    <property type="entry name" value="Aa-tRNA-synt_II"/>
</dbReference>
<dbReference type="Gene3D" id="2.40.50.140">
    <property type="entry name" value="Nucleic acid-binding proteins"/>
    <property type="match status" value="1"/>
</dbReference>
<dbReference type="PRINTS" id="PR01042">
    <property type="entry name" value="TRNASYNTHASP"/>
</dbReference>
<dbReference type="InterPro" id="IPR004365">
    <property type="entry name" value="NA-bd_OB_tRNA"/>
</dbReference>
<dbReference type="SUPFAM" id="SSF50249">
    <property type="entry name" value="Nucleic acid-binding proteins"/>
    <property type="match status" value="1"/>
</dbReference>
<keyword evidence="4" id="KW-0547">Nucleotide-binding</keyword>
<keyword evidence="5" id="KW-0067">ATP-binding</keyword>
<feature type="compositionally biased region" description="Basic and acidic residues" evidence="8">
    <location>
        <begin position="481"/>
        <end position="490"/>
    </location>
</feature>
<dbReference type="Proteomes" id="UP001521184">
    <property type="component" value="Unassembled WGS sequence"/>
</dbReference>
<dbReference type="SUPFAM" id="SSF55681">
    <property type="entry name" value="Class II aaRS and biotin synthetases"/>
    <property type="match status" value="1"/>
</dbReference>
<dbReference type="NCBIfam" id="TIGR00457">
    <property type="entry name" value="asnS"/>
    <property type="match status" value="1"/>
</dbReference>
<dbReference type="InterPro" id="IPR002312">
    <property type="entry name" value="Asp/Asn-tRNA-synth_IIb"/>
</dbReference>
<comment type="similarity">
    <text evidence="1">Belongs to the class-II aminoacyl-tRNA synthetase family.</text>
</comment>
<comment type="caution">
    <text evidence="10">The sequence shown here is derived from an EMBL/GenBank/DDBJ whole genome shotgun (WGS) entry which is preliminary data.</text>
</comment>
<evidence type="ECO:0000256" key="4">
    <source>
        <dbReference type="ARBA" id="ARBA00022741"/>
    </source>
</evidence>
<accession>A0ABR3TRL4</accession>
<proteinExistence type="inferred from homology"/>
<dbReference type="InterPro" id="IPR045864">
    <property type="entry name" value="aa-tRNA-synth_II/BPL/LPL"/>
</dbReference>
<keyword evidence="6" id="KW-0648">Protein biosynthesis</keyword>
<name>A0ABR3TRL4_9PEZI</name>
<dbReference type="PROSITE" id="PS50862">
    <property type="entry name" value="AA_TRNA_LIGASE_II"/>
    <property type="match status" value="1"/>
</dbReference>
<sequence length="550" mass="60849">MVPPLAPARLLLRARRPTPHAPVRLASSISRLLARPRQGERVCVDGWVRSVRKQKRIAFAAVGDGSSLAPLQVVFDDPEQARALSTGTAVSIEGVWHECPPGKQQSHELHAHGVRVLGQNDSAVSNGDAAVPVRLLIAASLQAYPLQKKYHSADFLRTLPHLRTRTPFNSLLLRLRSQLIAHVTSFFAKHDFVQTHPPIITSSDCEGAGDVFAVSPRSDLPQADPALNRPTPPESFFRSPKYLTVSSQLHLEALAQSVGKVWTLSPTFRAEKSDTTRHLSEFYMLEAEVCFVEKLDDLMDVLESLLREIATNLTNSTVGRELLLARSAERVKDEDASNITSQALLQRWEGLCKGPWPRVTYAKAISILQDARSRGAVSFEFHPSFEDGLQAEHERFLAEEIGQGGPVFVTDYPRAVKPFYMAPSTQAPGSDTVSCFDLLVPEVCELVGGSMREHRLPELLAAMDAHGLQRPDQRPTAPNPEDSRKADVKVDPAAAKDPTNLQWYTDLRRFGSVPHGGFGIGFDRLLLYLSGVSNIRDVVGFPRWYQRCDC</sequence>
<reference evidence="10 11" key="1">
    <citation type="journal article" date="2023" name="Plant Dis.">
        <title>First Report of Diplodia intermedia Causing Canker and Dieback Diseases on Apple Trees in Canada.</title>
        <authorList>
            <person name="Ellouze W."/>
            <person name="Ilyukhin E."/>
            <person name="Sulman M."/>
            <person name="Ali S."/>
        </authorList>
    </citation>
    <scope>NUCLEOTIDE SEQUENCE [LARGE SCALE GENOMIC DNA]</scope>
    <source>
        <strain evidence="10 11">M45-28</strain>
    </source>
</reference>
<dbReference type="EC" id="6.1.1.22" evidence="2"/>